<sequence>MGTFCDYNGNMTIPDEFKDEFNGNMIKILQRGGMMQFENVHMYGKEIHLIRPVECDEEGKAYFSFNYFEDDLWESVLFNSRTQVLRSGKIGNNEFNRVMCAAYLLYELYGMDYGYVDRNGDFIDPVRCIAWINHVLDKDFTAEKRFNLWKYYESYYFTEIEQDHYDRAYPKTVFGIIPEELRGGMGGRDLADIYYIVYGTGDMGMDEASSGSYPYEIMCVKKELQKFSETYGFDRKKRLYELLKLPYDERQGIACQKYGGLAEMTLRIPARVFVYLFAEIQGFDFWTEWHEVHGEFYTDEITKNYVGESVIKKREEIRNTQIGKLKTKDFLKNNGCFTFYNTPAELKDKPDYYLSDDDLMYWWDGTDTVQLSIRMIETLNRWSVELKKFETEINRDEIEDYDMLKSLLELLDRANHEYRDIYAFQNMFYEFAQNNKDIHYFAAIKLFEKILDENWETGKIIQSVESWSTASKNVICNEGRINVKRYLSVLANKKLRVKCFGF</sequence>
<name>A0A3R6DEM4_9FIRM</name>
<dbReference type="EMBL" id="QRHP01000001">
    <property type="protein sequence ID" value="RHF87427.1"/>
    <property type="molecule type" value="Genomic_DNA"/>
</dbReference>
<reference evidence="1 2" key="1">
    <citation type="submission" date="2018-08" db="EMBL/GenBank/DDBJ databases">
        <title>A genome reference for cultivated species of the human gut microbiota.</title>
        <authorList>
            <person name="Zou Y."/>
            <person name="Xue W."/>
            <person name="Luo G."/>
        </authorList>
    </citation>
    <scope>NUCLEOTIDE SEQUENCE [LARGE SCALE GENOMIC DNA]</scope>
    <source>
        <strain evidence="1 2">AM23-23AC</strain>
    </source>
</reference>
<comment type="caution">
    <text evidence="1">The sequence shown here is derived from an EMBL/GenBank/DDBJ whole genome shotgun (WGS) entry which is preliminary data.</text>
</comment>
<proteinExistence type="predicted"/>
<dbReference type="Proteomes" id="UP000283701">
    <property type="component" value="Unassembled WGS sequence"/>
</dbReference>
<dbReference type="RefSeq" id="WP_118202141.1">
    <property type="nucleotide sequence ID" value="NZ_QRHP01000001.1"/>
</dbReference>
<evidence type="ECO:0000313" key="1">
    <source>
        <dbReference type="EMBL" id="RHF87427.1"/>
    </source>
</evidence>
<dbReference type="AlphaFoldDB" id="A0A3R6DEM4"/>
<evidence type="ECO:0000313" key="2">
    <source>
        <dbReference type="Proteomes" id="UP000283701"/>
    </source>
</evidence>
<accession>A0A3R6DEM4</accession>
<organism evidence="1 2">
    <name type="scientific">Roseburia inulinivorans</name>
    <dbReference type="NCBI Taxonomy" id="360807"/>
    <lineage>
        <taxon>Bacteria</taxon>
        <taxon>Bacillati</taxon>
        <taxon>Bacillota</taxon>
        <taxon>Clostridia</taxon>
        <taxon>Lachnospirales</taxon>
        <taxon>Lachnospiraceae</taxon>
        <taxon>Roseburia</taxon>
    </lineage>
</organism>
<protein>
    <submittedName>
        <fullName evidence="1">Uncharacterized protein</fullName>
    </submittedName>
</protein>
<gene>
    <name evidence="1" type="ORF">DW654_01295</name>
</gene>